<dbReference type="SMART" id="SM00448">
    <property type="entry name" value="REC"/>
    <property type="match status" value="1"/>
</dbReference>
<evidence type="ECO:0000256" key="1">
    <source>
        <dbReference type="ARBA" id="ARBA00022553"/>
    </source>
</evidence>
<dbReference type="PANTHER" id="PTHR44591:SF3">
    <property type="entry name" value="RESPONSE REGULATORY DOMAIN-CONTAINING PROTEIN"/>
    <property type="match status" value="1"/>
</dbReference>
<evidence type="ECO:0000313" key="5">
    <source>
        <dbReference type="Proteomes" id="UP000179069"/>
    </source>
</evidence>
<protein>
    <recommendedName>
        <fullName evidence="3">Response regulatory domain-containing protein</fullName>
    </recommendedName>
</protein>
<dbReference type="PROSITE" id="PS50110">
    <property type="entry name" value="RESPONSE_REGULATORY"/>
    <property type="match status" value="1"/>
</dbReference>
<feature type="modified residue" description="4-aspartylphosphate" evidence="2">
    <location>
        <position position="56"/>
    </location>
</feature>
<dbReference type="Pfam" id="PF00072">
    <property type="entry name" value="Response_reg"/>
    <property type="match status" value="1"/>
</dbReference>
<dbReference type="GO" id="GO:0000160">
    <property type="term" value="P:phosphorelay signal transduction system"/>
    <property type="evidence" value="ECO:0007669"/>
    <property type="project" value="InterPro"/>
</dbReference>
<evidence type="ECO:0000259" key="3">
    <source>
        <dbReference type="PROSITE" id="PS50110"/>
    </source>
</evidence>
<sequence length="135" mass="14719">MKEGRKRILLVEDDGTLRTLYTDALQADGFEVDQAVEGKEGLLKARNGGYNLILLDILLPGLQGPEILEGLRTQPPMKANGPVVMLTNQSQPEILRRCHELGAVGEIIKSDVTPKVFIQFVRGFLDSPGNPGPEA</sequence>
<feature type="domain" description="Response regulatory" evidence="3">
    <location>
        <begin position="7"/>
        <end position="124"/>
    </location>
</feature>
<dbReference type="AlphaFoldDB" id="A0A1G1VP26"/>
<comment type="caution">
    <text evidence="4">The sequence shown here is derived from an EMBL/GenBank/DDBJ whole genome shotgun (WGS) entry which is preliminary data.</text>
</comment>
<dbReference type="InterPro" id="IPR011006">
    <property type="entry name" value="CheY-like_superfamily"/>
</dbReference>
<accession>A0A1G1VP26</accession>
<name>A0A1G1VP26_9BACT</name>
<proteinExistence type="predicted"/>
<gene>
    <name evidence="4" type="ORF">A2785_03980</name>
</gene>
<evidence type="ECO:0000313" key="4">
    <source>
        <dbReference type="EMBL" id="OGY17149.1"/>
    </source>
</evidence>
<dbReference type="SUPFAM" id="SSF52172">
    <property type="entry name" value="CheY-like"/>
    <property type="match status" value="1"/>
</dbReference>
<keyword evidence="1 2" id="KW-0597">Phosphoprotein</keyword>
<organism evidence="4 5">
    <name type="scientific">Candidatus Chisholmbacteria bacterium RIFCSPHIGHO2_01_FULL_49_18</name>
    <dbReference type="NCBI Taxonomy" id="1797590"/>
    <lineage>
        <taxon>Bacteria</taxon>
        <taxon>Candidatus Chisholmiibacteriota</taxon>
    </lineage>
</organism>
<dbReference type="Gene3D" id="3.40.50.2300">
    <property type="match status" value="1"/>
</dbReference>
<dbReference type="InterPro" id="IPR001789">
    <property type="entry name" value="Sig_transdc_resp-reg_receiver"/>
</dbReference>
<dbReference type="PANTHER" id="PTHR44591">
    <property type="entry name" value="STRESS RESPONSE REGULATOR PROTEIN 1"/>
    <property type="match status" value="1"/>
</dbReference>
<dbReference type="Proteomes" id="UP000179069">
    <property type="component" value="Unassembled WGS sequence"/>
</dbReference>
<evidence type="ECO:0000256" key="2">
    <source>
        <dbReference type="PROSITE-ProRule" id="PRU00169"/>
    </source>
</evidence>
<dbReference type="InterPro" id="IPR050595">
    <property type="entry name" value="Bact_response_regulator"/>
</dbReference>
<reference evidence="4 5" key="1">
    <citation type="journal article" date="2016" name="Nat. Commun.">
        <title>Thousands of microbial genomes shed light on interconnected biogeochemical processes in an aquifer system.</title>
        <authorList>
            <person name="Anantharaman K."/>
            <person name="Brown C.T."/>
            <person name="Hug L.A."/>
            <person name="Sharon I."/>
            <person name="Castelle C.J."/>
            <person name="Probst A.J."/>
            <person name="Thomas B.C."/>
            <person name="Singh A."/>
            <person name="Wilkins M.J."/>
            <person name="Karaoz U."/>
            <person name="Brodie E.L."/>
            <person name="Williams K.H."/>
            <person name="Hubbard S.S."/>
            <person name="Banfield J.F."/>
        </authorList>
    </citation>
    <scope>NUCLEOTIDE SEQUENCE [LARGE SCALE GENOMIC DNA]</scope>
</reference>
<dbReference type="EMBL" id="MHCI01000005">
    <property type="protein sequence ID" value="OGY17149.1"/>
    <property type="molecule type" value="Genomic_DNA"/>
</dbReference>